<proteinExistence type="predicted"/>
<dbReference type="RefSeq" id="YP_010014123.1">
    <property type="nucleotide sequence ID" value="NC_053516.1"/>
</dbReference>
<keyword evidence="2" id="KW-1185">Reference proteome</keyword>
<accession>A0A7G8LI00</accession>
<name>A0A7G8LI00_9CAUD</name>
<reference evidence="1 2" key="1">
    <citation type="submission" date="2020-06" db="EMBL/GenBank/DDBJ databases">
        <authorList>
            <person name="Spencer C.E."/>
            <person name="Frederick G.D."/>
            <person name="Baliraine F.N."/>
            <person name="Favela G."/>
            <person name="Farmer V."/>
            <person name="Galindo A."/>
            <person name="Garlena R.A."/>
            <person name="Russell D.A."/>
            <person name="Pope W.H."/>
            <person name="Jacobs-Sera D."/>
            <person name="Hatfull G.F."/>
        </authorList>
    </citation>
    <scope>NUCLEOTIDE SEQUENCE [LARGE SCALE GENOMIC DNA]</scope>
</reference>
<dbReference type="KEGG" id="vg:63210805"/>
<protein>
    <submittedName>
        <fullName evidence="1">Uncharacterized protein</fullName>
    </submittedName>
</protein>
<dbReference type="Proteomes" id="UP000515841">
    <property type="component" value="Segment"/>
</dbReference>
<evidence type="ECO:0000313" key="1">
    <source>
        <dbReference type="EMBL" id="QNJ56872.1"/>
    </source>
</evidence>
<dbReference type="GeneID" id="63210805"/>
<dbReference type="EMBL" id="MT658803">
    <property type="protein sequence ID" value="QNJ56872.1"/>
    <property type="molecule type" value="Genomic_DNA"/>
</dbReference>
<evidence type="ECO:0000313" key="2">
    <source>
        <dbReference type="Proteomes" id="UP000515841"/>
    </source>
</evidence>
<gene>
    <name evidence="1" type="primary">62</name>
    <name evidence="1" type="ORF">SEA_REINDEER_62</name>
</gene>
<organism evidence="1 2">
    <name type="scientific">Mycobacterium phage Reindeer</name>
    <dbReference type="NCBI Taxonomy" id="2762283"/>
    <lineage>
        <taxon>Viruses</taxon>
        <taxon>Duplodnaviria</taxon>
        <taxon>Heunggongvirae</taxon>
        <taxon>Uroviricota</taxon>
        <taxon>Caudoviricetes</taxon>
        <taxon>Vilmaviridae</taxon>
        <taxon>Mclasvirinae</taxon>
        <taxon>Bongovirus</taxon>
        <taxon>Bongovirus reindeer</taxon>
    </lineage>
</organism>
<sequence>MSGWDDDQDWVPTDLTPMALDRLLDRNSYLMDKWDRMMSWHMAQRKWRHDEFVKAEAKAVMKYAGPATKAKFAAAEDPDVIMARTHLSIAEAQLGICERRLHALEREAFNLGMRNKVLDKVFNNGGGSY</sequence>